<dbReference type="InterPro" id="IPR015500">
    <property type="entry name" value="Peptidase_S8_subtilisin-rel"/>
</dbReference>
<feature type="active site" description="Charge relay system" evidence="6 7">
    <location>
        <position position="240"/>
    </location>
</feature>
<gene>
    <name evidence="12" type="ORF">CDL12_04699</name>
</gene>
<dbReference type="EC" id="3.4.14.10" evidence="12"/>
<dbReference type="Gene3D" id="3.50.30.30">
    <property type="match status" value="1"/>
</dbReference>
<dbReference type="EMBL" id="NKXS01000731">
    <property type="protein sequence ID" value="PIN22587.1"/>
    <property type="molecule type" value="Genomic_DNA"/>
</dbReference>
<feature type="active site" description="Charge relay system" evidence="6 7">
    <location>
        <position position="167"/>
    </location>
</feature>
<evidence type="ECO:0000256" key="4">
    <source>
        <dbReference type="ARBA" id="ARBA00022801"/>
    </source>
</evidence>
<dbReference type="PROSITE" id="PS51892">
    <property type="entry name" value="SUBTILASE"/>
    <property type="match status" value="1"/>
</dbReference>
<dbReference type="FunFam" id="3.30.70.80:FF:000002">
    <property type="entry name" value="Subtilisin-like protease SBT5.3"/>
    <property type="match status" value="1"/>
</dbReference>
<feature type="domain" description="Inhibitor I9" evidence="10">
    <location>
        <begin position="46"/>
        <end position="126"/>
    </location>
</feature>
<keyword evidence="5 7" id="KW-0720">Serine protease</keyword>
<sequence>MNNNHFSITSLLLLLNILLASAAAPRKEASAAAPRTEASAAAPRKVYIVYLGEHSGEKTIQDIEDDHHSYLQYVKGSKEEAKASIIYSYKHVINGFSALLTPQEAAAISEMDGVISVFESQERRVHTTRSWDFISLLEANFDPTQANGEALLRRANYGKDVIVGVLDTGVWPESQSFNDQGMDPVPTSWKGICQSGVAFNPSNCNRKLIGARYYLRNYESIYGRVQLPVDYRSPRDSFGHGTHTASTIGGRRVPNAAAFGGFGNGTATGGAPLVRLAIYKVCWNIPGMPPSENNTCYDGDIMSAFDDAIADGVHVISVSLGSNTSIPYADDGSAIGSLHAVKRNIVVSFSAGNSGPIPSTVTNIAPWVITVGASSIDRVFPSPVVLGNGVVIEGQSITPFERRTYPLVYASQVEIPGKTTSRTTGQCYNGTLSPPLVRGKAVFCWSGDVYEALEVQRAGGVAAVLGNLRDGIGVQGSPYLIPGTVILRNDTERMYNYIVSNRAPTVTLPPATTIVGAKPAPFMAPFSSVGPNNVEPNILKPDITAPGLNILAAWSEGSSPLTIPQDHRVVKYNMDSGTSMSCPHVSAVAALLKAIHPNWSSAAIRSAIMTTAKQTNNLGNPITDALLNPATPFEYGSGHIQPSKAADPGLVYDASYNDYLLFLCRSIGNSLDPSFPCPPVAPSPNALNYPSLSIANLSGTMTVTRNVTNVGAATSSYSVTINEPSGFSVRISPTRLNFIVIGQTLSFTITVQAQSTARRNEFVFGWYTWSDGVHQVRSPIAVSAA</sequence>
<evidence type="ECO:0000256" key="7">
    <source>
        <dbReference type="PROSITE-ProRule" id="PRU01240"/>
    </source>
</evidence>
<dbReference type="FunFam" id="3.40.50.200:FF:000006">
    <property type="entry name" value="Subtilisin-like protease SBT1.5"/>
    <property type="match status" value="1"/>
</dbReference>
<keyword evidence="2 7" id="KW-0645">Protease</keyword>
<dbReference type="InterPro" id="IPR045051">
    <property type="entry name" value="SBT"/>
</dbReference>
<evidence type="ECO:0000259" key="9">
    <source>
        <dbReference type="Pfam" id="PF00082"/>
    </source>
</evidence>
<evidence type="ECO:0000259" key="11">
    <source>
        <dbReference type="Pfam" id="PF17766"/>
    </source>
</evidence>
<dbReference type="GO" id="GO:0008240">
    <property type="term" value="F:tripeptidyl-peptidase activity"/>
    <property type="evidence" value="ECO:0007669"/>
    <property type="project" value="UniProtKB-EC"/>
</dbReference>
<dbReference type="GO" id="GO:0006508">
    <property type="term" value="P:proteolysis"/>
    <property type="evidence" value="ECO:0007669"/>
    <property type="project" value="UniProtKB-KW"/>
</dbReference>
<feature type="signal peptide" evidence="8">
    <location>
        <begin position="1"/>
        <end position="22"/>
    </location>
</feature>
<dbReference type="InterPro" id="IPR037045">
    <property type="entry name" value="S8pro/Inhibitor_I9_sf"/>
</dbReference>
<dbReference type="Gene3D" id="2.60.40.2310">
    <property type="match status" value="1"/>
</dbReference>
<dbReference type="CDD" id="cd04852">
    <property type="entry name" value="Peptidases_S8_3"/>
    <property type="match status" value="1"/>
</dbReference>
<proteinExistence type="inferred from homology"/>
<keyword evidence="4 7" id="KW-0378">Hydrolase</keyword>
<dbReference type="InterPro" id="IPR041469">
    <property type="entry name" value="Subtilisin-like_FN3"/>
</dbReference>
<dbReference type="InterPro" id="IPR023828">
    <property type="entry name" value="Peptidase_S8_Ser-AS"/>
</dbReference>
<dbReference type="Gene3D" id="3.40.50.200">
    <property type="entry name" value="Peptidase S8/S53 domain"/>
    <property type="match status" value="1"/>
</dbReference>
<evidence type="ECO:0000256" key="5">
    <source>
        <dbReference type="ARBA" id="ARBA00022825"/>
    </source>
</evidence>
<evidence type="ECO:0000313" key="13">
    <source>
        <dbReference type="Proteomes" id="UP000231279"/>
    </source>
</evidence>
<evidence type="ECO:0000259" key="10">
    <source>
        <dbReference type="Pfam" id="PF05922"/>
    </source>
</evidence>
<comment type="similarity">
    <text evidence="1 7">Belongs to the peptidase S8 family.</text>
</comment>
<dbReference type="Pfam" id="PF17766">
    <property type="entry name" value="fn3_6"/>
    <property type="match status" value="1"/>
</dbReference>
<dbReference type="PROSITE" id="PS00138">
    <property type="entry name" value="SUBTILASE_SER"/>
    <property type="match status" value="1"/>
</dbReference>
<dbReference type="AlphaFoldDB" id="A0A2G9HYK8"/>
<name>A0A2G9HYK8_9LAMI</name>
<dbReference type="OrthoDB" id="891804at2759"/>
<organism evidence="12 13">
    <name type="scientific">Handroanthus impetiginosus</name>
    <dbReference type="NCBI Taxonomy" id="429701"/>
    <lineage>
        <taxon>Eukaryota</taxon>
        <taxon>Viridiplantae</taxon>
        <taxon>Streptophyta</taxon>
        <taxon>Embryophyta</taxon>
        <taxon>Tracheophyta</taxon>
        <taxon>Spermatophyta</taxon>
        <taxon>Magnoliopsida</taxon>
        <taxon>eudicotyledons</taxon>
        <taxon>Gunneridae</taxon>
        <taxon>Pentapetalae</taxon>
        <taxon>asterids</taxon>
        <taxon>lamiids</taxon>
        <taxon>Lamiales</taxon>
        <taxon>Bignoniaceae</taxon>
        <taxon>Crescentiina</taxon>
        <taxon>Tabebuia alliance</taxon>
        <taxon>Handroanthus</taxon>
    </lineage>
</organism>
<protein>
    <submittedName>
        <fullName evidence="12">Tripeptidyl-peptidase II</fullName>
        <ecNumber evidence="12">3.4.14.10</ecNumber>
    </submittedName>
</protein>
<feature type="domain" description="Peptidase S8/S53" evidence="9">
    <location>
        <begin position="158"/>
        <end position="638"/>
    </location>
</feature>
<dbReference type="CDD" id="cd02120">
    <property type="entry name" value="PA_subtilisin_like"/>
    <property type="match status" value="1"/>
</dbReference>
<keyword evidence="13" id="KW-1185">Reference proteome</keyword>
<dbReference type="STRING" id="429701.A0A2G9HYK8"/>
<evidence type="ECO:0000313" key="12">
    <source>
        <dbReference type="EMBL" id="PIN22587.1"/>
    </source>
</evidence>
<dbReference type="PRINTS" id="PR00723">
    <property type="entry name" value="SUBTILISIN"/>
</dbReference>
<dbReference type="Pfam" id="PF05922">
    <property type="entry name" value="Inhibitor_I9"/>
    <property type="match status" value="1"/>
</dbReference>
<keyword evidence="3 8" id="KW-0732">Signal</keyword>
<dbReference type="GO" id="GO:0004252">
    <property type="term" value="F:serine-type endopeptidase activity"/>
    <property type="evidence" value="ECO:0007669"/>
    <property type="project" value="UniProtKB-UniRule"/>
</dbReference>
<dbReference type="SUPFAM" id="SSF52743">
    <property type="entry name" value="Subtilisin-like"/>
    <property type="match status" value="1"/>
</dbReference>
<dbReference type="Pfam" id="PF00082">
    <property type="entry name" value="Peptidase_S8"/>
    <property type="match status" value="1"/>
</dbReference>
<feature type="active site" description="Charge relay system" evidence="6 7">
    <location>
        <position position="579"/>
    </location>
</feature>
<feature type="domain" description="Subtilisin-like protease fibronectin type-III" evidence="11">
    <location>
        <begin position="687"/>
        <end position="782"/>
    </location>
</feature>
<reference evidence="13" key="1">
    <citation type="journal article" date="2018" name="Gigascience">
        <title>Genome assembly of the Pink Ipe (Handroanthus impetiginosus, Bignoniaceae), a highly valued, ecologically keystone Neotropical timber forest tree.</title>
        <authorList>
            <person name="Silva-Junior O.B."/>
            <person name="Grattapaglia D."/>
            <person name="Novaes E."/>
            <person name="Collevatti R.G."/>
        </authorList>
    </citation>
    <scope>NUCLEOTIDE SEQUENCE [LARGE SCALE GENOMIC DNA]</scope>
    <source>
        <strain evidence="13">cv. UFG-1</strain>
    </source>
</reference>
<dbReference type="Proteomes" id="UP000231279">
    <property type="component" value="Unassembled WGS sequence"/>
</dbReference>
<evidence type="ECO:0000256" key="2">
    <source>
        <dbReference type="ARBA" id="ARBA00022670"/>
    </source>
</evidence>
<comment type="caution">
    <text evidence="12">The sequence shown here is derived from an EMBL/GenBank/DDBJ whole genome shotgun (WGS) entry which is preliminary data.</text>
</comment>
<dbReference type="InterPro" id="IPR000209">
    <property type="entry name" value="Peptidase_S8/S53_dom"/>
</dbReference>
<dbReference type="PANTHER" id="PTHR10795">
    <property type="entry name" value="PROPROTEIN CONVERTASE SUBTILISIN/KEXIN"/>
    <property type="match status" value="1"/>
</dbReference>
<dbReference type="InterPro" id="IPR034197">
    <property type="entry name" value="Peptidases_S8_3"/>
</dbReference>
<evidence type="ECO:0000256" key="8">
    <source>
        <dbReference type="SAM" id="SignalP"/>
    </source>
</evidence>
<dbReference type="InterPro" id="IPR010259">
    <property type="entry name" value="S8pro/Inhibitor_I9"/>
</dbReference>
<evidence type="ECO:0000256" key="3">
    <source>
        <dbReference type="ARBA" id="ARBA00022729"/>
    </source>
</evidence>
<evidence type="ECO:0000256" key="1">
    <source>
        <dbReference type="ARBA" id="ARBA00011073"/>
    </source>
</evidence>
<feature type="chain" id="PRO_5013816090" evidence="8">
    <location>
        <begin position="23"/>
        <end position="785"/>
    </location>
</feature>
<accession>A0A2G9HYK8</accession>
<dbReference type="Gene3D" id="3.30.70.80">
    <property type="entry name" value="Peptidase S8 propeptide/proteinase inhibitor I9"/>
    <property type="match status" value="1"/>
</dbReference>
<evidence type="ECO:0000256" key="6">
    <source>
        <dbReference type="PIRSR" id="PIRSR615500-1"/>
    </source>
</evidence>
<dbReference type="InterPro" id="IPR036852">
    <property type="entry name" value="Peptidase_S8/S53_dom_sf"/>
</dbReference>